<dbReference type="InParanoid" id="A0A3N4M4P5"/>
<protein>
    <submittedName>
        <fullName evidence="2">Uncharacterized protein</fullName>
    </submittedName>
</protein>
<feature type="chain" id="PRO_5018133632" evidence="1">
    <location>
        <begin position="21"/>
        <end position="96"/>
    </location>
</feature>
<organism evidence="2 3">
    <name type="scientific">Terfezia boudieri ATCC MYA-4762</name>
    <dbReference type="NCBI Taxonomy" id="1051890"/>
    <lineage>
        <taxon>Eukaryota</taxon>
        <taxon>Fungi</taxon>
        <taxon>Dikarya</taxon>
        <taxon>Ascomycota</taxon>
        <taxon>Pezizomycotina</taxon>
        <taxon>Pezizomycetes</taxon>
        <taxon>Pezizales</taxon>
        <taxon>Pezizaceae</taxon>
        <taxon>Terfezia</taxon>
    </lineage>
</organism>
<dbReference type="AlphaFoldDB" id="A0A3N4M4P5"/>
<dbReference type="Proteomes" id="UP000267821">
    <property type="component" value="Unassembled WGS sequence"/>
</dbReference>
<dbReference type="EMBL" id="ML121527">
    <property type="protein sequence ID" value="RPB29937.1"/>
    <property type="molecule type" value="Genomic_DNA"/>
</dbReference>
<proteinExistence type="predicted"/>
<feature type="signal peptide" evidence="1">
    <location>
        <begin position="1"/>
        <end position="20"/>
    </location>
</feature>
<keyword evidence="1" id="KW-0732">Signal</keyword>
<evidence type="ECO:0000313" key="2">
    <source>
        <dbReference type="EMBL" id="RPB29937.1"/>
    </source>
</evidence>
<sequence>MYYSISSLLFMILTLEFSWNSIHDMLNRLIELRPVVHAVCRLEQLLRSYLLSDEDWNLLSRLQSILDIFVKATEYLSGSSYPTLSVQLPYFAVLAS</sequence>
<accession>A0A3N4M4P5</accession>
<evidence type="ECO:0000256" key="1">
    <source>
        <dbReference type="SAM" id="SignalP"/>
    </source>
</evidence>
<reference evidence="2 3" key="1">
    <citation type="journal article" date="2018" name="Nat. Ecol. Evol.">
        <title>Pezizomycetes genomes reveal the molecular basis of ectomycorrhizal truffle lifestyle.</title>
        <authorList>
            <person name="Murat C."/>
            <person name="Payen T."/>
            <person name="Noel B."/>
            <person name="Kuo A."/>
            <person name="Morin E."/>
            <person name="Chen J."/>
            <person name="Kohler A."/>
            <person name="Krizsan K."/>
            <person name="Balestrini R."/>
            <person name="Da Silva C."/>
            <person name="Montanini B."/>
            <person name="Hainaut M."/>
            <person name="Levati E."/>
            <person name="Barry K.W."/>
            <person name="Belfiori B."/>
            <person name="Cichocki N."/>
            <person name="Clum A."/>
            <person name="Dockter R.B."/>
            <person name="Fauchery L."/>
            <person name="Guy J."/>
            <person name="Iotti M."/>
            <person name="Le Tacon F."/>
            <person name="Lindquist E.A."/>
            <person name="Lipzen A."/>
            <person name="Malagnac F."/>
            <person name="Mello A."/>
            <person name="Molinier V."/>
            <person name="Miyauchi S."/>
            <person name="Poulain J."/>
            <person name="Riccioni C."/>
            <person name="Rubini A."/>
            <person name="Sitrit Y."/>
            <person name="Splivallo R."/>
            <person name="Traeger S."/>
            <person name="Wang M."/>
            <person name="Zifcakova L."/>
            <person name="Wipf D."/>
            <person name="Zambonelli A."/>
            <person name="Paolocci F."/>
            <person name="Nowrousian M."/>
            <person name="Ottonello S."/>
            <person name="Baldrian P."/>
            <person name="Spatafora J.W."/>
            <person name="Henrissat B."/>
            <person name="Nagy L.G."/>
            <person name="Aury J.M."/>
            <person name="Wincker P."/>
            <person name="Grigoriev I.V."/>
            <person name="Bonfante P."/>
            <person name="Martin F.M."/>
        </authorList>
    </citation>
    <scope>NUCLEOTIDE SEQUENCE [LARGE SCALE GENOMIC DNA]</scope>
    <source>
        <strain evidence="2 3">ATCC MYA-4762</strain>
    </source>
</reference>
<dbReference type="OrthoDB" id="3560146at2759"/>
<evidence type="ECO:0000313" key="3">
    <source>
        <dbReference type="Proteomes" id="UP000267821"/>
    </source>
</evidence>
<dbReference type="SUPFAM" id="SSF53098">
    <property type="entry name" value="Ribonuclease H-like"/>
    <property type="match status" value="1"/>
</dbReference>
<dbReference type="InterPro" id="IPR012337">
    <property type="entry name" value="RNaseH-like_sf"/>
</dbReference>
<name>A0A3N4M4P5_9PEZI</name>
<keyword evidence="3" id="KW-1185">Reference proteome</keyword>
<gene>
    <name evidence="2" type="ORF">L211DRAFT_873845</name>
</gene>